<dbReference type="CDD" id="cd00120">
    <property type="entry name" value="MADS"/>
    <property type="match status" value="1"/>
</dbReference>
<dbReference type="GO" id="GO:0046983">
    <property type="term" value="F:protein dimerization activity"/>
    <property type="evidence" value="ECO:0007669"/>
    <property type="project" value="InterPro"/>
</dbReference>
<dbReference type="PRINTS" id="PR00404">
    <property type="entry name" value="MADSDOMAIN"/>
</dbReference>
<gene>
    <name evidence="8" type="primary">AGL62</name>
    <name evidence="8" type="ORF">CR513_34875</name>
</gene>
<keyword evidence="5" id="KW-0539">Nucleus</keyword>
<feature type="non-terminal residue" evidence="8">
    <location>
        <position position="1"/>
    </location>
</feature>
<dbReference type="GO" id="GO:0000978">
    <property type="term" value="F:RNA polymerase II cis-regulatory region sequence-specific DNA binding"/>
    <property type="evidence" value="ECO:0007669"/>
    <property type="project" value="TreeGrafter"/>
</dbReference>
<organism evidence="8 9">
    <name type="scientific">Mucuna pruriens</name>
    <name type="common">Velvet bean</name>
    <name type="synonym">Dolichos pruriens</name>
    <dbReference type="NCBI Taxonomy" id="157652"/>
    <lineage>
        <taxon>Eukaryota</taxon>
        <taxon>Viridiplantae</taxon>
        <taxon>Streptophyta</taxon>
        <taxon>Embryophyta</taxon>
        <taxon>Tracheophyta</taxon>
        <taxon>Spermatophyta</taxon>
        <taxon>Magnoliopsida</taxon>
        <taxon>eudicotyledons</taxon>
        <taxon>Gunneridae</taxon>
        <taxon>Pentapetalae</taxon>
        <taxon>rosids</taxon>
        <taxon>fabids</taxon>
        <taxon>Fabales</taxon>
        <taxon>Fabaceae</taxon>
        <taxon>Papilionoideae</taxon>
        <taxon>50 kb inversion clade</taxon>
        <taxon>NPAAA clade</taxon>
        <taxon>indigoferoid/millettioid clade</taxon>
        <taxon>Phaseoleae</taxon>
        <taxon>Mucuna</taxon>
    </lineage>
</organism>
<dbReference type="Pfam" id="PF00319">
    <property type="entry name" value="SRF-TF"/>
    <property type="match status" value="1"/>
</dbReference>
<evidence type="ECO:0000313" key="8">
    <source>
        <dbReference type="EMBL" id="RDX84123.1"/>
    </source>
</evidence>
<dbReference type="PANTHER" id="PTHR11945:SF821">
    <property type="entry name" value="AGAMOUS-LIKE 57"/>
    <property type="match status" value="1"/>
</dbReference>
<evidence type="ECO:0000256" key="6">
    <source>
        <dbReference type="SAM" id="MobiDB-lite"/>
    </source>
</evidence>
<dbReference type="SMART" id="SM00432">
    <property type="entry name" value="MADS"/>
    <property type="match status" value="1"/>
</dbReference>
<evidence type="ECO:0000256" key="3">
    <source>
        <dbReference type="ARBA" id="ARBA00023125"/>
    </source>
</evidence>
<dbReference type="GO" id="GO:0000981">
    <property type="term" value="F:DNA-binding transcription factor activity, RNA polymerase II-specific"/>
    <property type="evidence" value="ECO:0007669"/>
    <property type="project" value="TreeGrafter"/>
</dbReference>
<dbReference type="Gene3D" id="3.40.1810.10">
    <property type="entry name" value="Transcription factor, MADS-box"/>
    <property type="match status" value="1"/>
</dbReference>
<dbReference type="SUPFAM" id="SSF55455">
    <property type="entry name" value="SRF-like"/>
    <property type="match status" value="1"/>
</dbReference>
<evidence type="ECO:0000256" key="5">
    <source>
        <dbReference type="ARBA" id="ARBA00023242"/>
    </source>
</evidence>
<evidence type="ECO:0000256" key="2">
    <source>
        <dbReference type="ARBA" id="ARBA00023015"/>
    </source>
</evidence>
<proteinExistence type="predicted"/>
<keyword evidence="3" id="KW-0238">DNA-binding</keyword>
<dbReference type="Proteomes" id="UP000257109">
    <property type="component" value="Unassembled WGS sequence"/>
</dbReference>
<dbReference type="PROSITE" id="PS50066">
    <property type="entry name" value="MADS_BOX_2"/>
    <property type="match status" value="1"/>
</dbReference>
<name>A0A371G1C2_MUCPR</name>
<evidence type="ECO:0000256" key="4">
    <source>
        <dbReference type="ARBA" id="ARBA00023163"/>
    </source>
</evidence>
<accession>A0A371G1C2</accession>
<evidence type="ECO:0000259" key="7">
    <source>
        <dbReference type="PROSITE" id="PS50066"/>
    </source>
</evidence>
<protein>
    <submittedName>
        <fullName evidence="8">Agamous-like MADS-box protein AGL62</fullName>
    </submittedName>
</protein>
<reference evidence="8" key="1">
    <citation type="submission" date="2018-05" db="EMBL/GenBank/DDBJ databases">
        <title>Draft genome of Mucuna pruriens seed.</title>
        <authorList>
            <person name="Nnadi N.E."/>
            <person name="Vos R."/>
            <person name="Hasami M.H."/>
            <person name="Devisetty U.K."/>
            <person name="Aguiy J.C."/>
        </authorList>
    </citation>
    <scope>NUCLEOTIDE SEQUENCE [LARGE SCALE GENOMIC DNA]</scope>
    <source>
        <strain evidence="8">JCA_2017</strain>
    </source>
</reference>
<feature type="region of interest" description="Disordered" evidence="6">
    <location>
        <begin position="263"/>
        <end position="282"/>
    </location>
</feature>
<dbReference type="InterPro" id="IPR002100">
    <property type="entry name" value="TF_MADSbox"/>
</dbReference>
<keyword evidence="4" id="KW-0804">Transcription</keyword>
<feature type="domain" description="MADS-box" evidence="7">
    <location>
        <begin position="7"/>
        <end position="67"/>
    </location>
</feature>
<dbReference type="EMBL" id="QJKJ01007144">
    <property type="protein sequence ID" value="RDX84123.1"/>
    <property type="molecule type" value="Genomic_DNA"/>
</dbReference>
<dbReference type="InterPro" id="IPR036879">
    <property type="entry name" value="TF_MADSbox_sf"/>
</dbReference>
<evidence type="ECO:0000256" key="1">
    <source>
        <dbReference type="ARBA" id="ARBA00004123"/>
    </source>
</evidence>
<sequence length="393" mass="44467">MEGRKIKRKQKREIKKIENTRNLLITFTKRKYCIHKKANELSTLCGAKVDILMCTSSADWFSYGEPSHRAMTRCSGERKTTKDGINQLVQYHTKSKIDELNEKNNALMNQMSYEKEQENELVKILKIRNTCGWWDAKIQDLSYEQAKEMEASFVELKKKLENELSIKHGEKENVILVSRVNSCHTYTSGSNISEVVFGAKNEDCGIGASESILPNISRSPSNEEQKFNFLPYGERREDLFDIVYPLRIQARGDSYFVDDPNASSGKSAFTSPTKQTQGLNLTNASGSSNHILGFSSSSQSQKYHPFLSIANNQTIGRKGNYDFVFSPSNQYQDTNQFLCDASNKNAGGNDSDVLFASSHLNQQQGANPFIYIENKENGDFSFPPFNGYGHGYF</sequence>
<dbReference type="PANTHER" id="PTHR11945">
    <property type="entry name" value="MADS BOX PROTEIN"/>
    <property type="match status" value="1"/>
</dbReference>
<evidence type="ECO:0000313" key="9">
    <source>
        <dbReference type="Proteomes" id="UP000257109"/>
    </source>
</evidence>
<dbReference type="GO" id="GO:0005634">
    <property type="term" value="C:nucleus"/>
    <property type="evidence" value="ECO:0007669"/>
    <property type="project" value="UniProtKB-SubCell"/>
</dbReference>
<dbReference type="AlphaFoldDB" id="A0A371G1C2"/>
<keyword evidence="9" id="KW-1185">Reference proteome</keyword>
<comment type="subcellular location">
    <subcellularLocation>
        <location evidence="1">Nucleus</location>
    </subcellularLocation>
</comment>
<comment type="caution">
    <text evidence="8">The sequence shown here is derived from an EMBL/GenBank/DDBJ whole genome shotgun (WGS) entry which is preliminary data.</text>
</comment>
<keyword evidence="2" id="KW-0805">Transcription regulation</keyword>
<dbReference type="OrthoDB" id="1435890at2759"/>